<evidence type="ECO:0000256" key="3">
    <source>
        <dbReference type="ARBA" id="ARBA00022729"/>
    </source>
</evidence>
<feature type="domain" description="C-type lectin" evidence="9">
    <location>
        <begin position="183"/>
        <end position="295"/>
    </location>
</feature>
<keyword evidence="2" id="KW-0964">Secreted</keyword>
<evidence type="ECO:0000256" key="5">
    <source>
        <dbReference type="ARBA" id="ARBA00022837"/>
    </source>
</evidence>
<dbReference type="PANTHER" id="PTHR24024:SF15">
    <property type="entry name" value="PULMONARY SURFACTANT-ASSOCIATED PROTEIN D"/>
    <property type="match status" value="1"/>
</dbReference>
<comment type="subcellular location">
    <subcellularLocation>
        <location evidence="1">Secreted</location>
    </subcellularLocation>
</comment>
<dbReference type="InterPro" id="IPR001304">
    <property type="entry name" value="C-type_lectin-like"/>
</dbReference>
<proteinExistence type="predicted"/>
<name>A0ABM5FV97_9SAUR</name>
<dbReference type="PANTHER" id="PTHR24024">
    <property type="entry name" value="PULMONARY SURFACTANT-ASSOCIATED PROTEIN A"/>
    <property type="match status" value="1"/>
</dbReference>
<evidence type="ECO:0000259" key="9">
    <source>
        <dbReference type="PROSITE" id="PS50041"/>
    </source>
</evidence>
<protein>
    <submittedName>
        <fullName evidence="11">Pulmonary surfactant-associated protein D-like</fullName>
    </submittedName>
</protein>
<dbReference type="InterPro" id="IPR051077">
    <property type="entry name" value="Ca-dependent_lectin"/>
</dbReference>
<keyword evidence="5" id="KW-0106">Calcium</keyword>
<dbReference type="Proteomes" id="UP001652642">
    <property type="component" value="Chromosome 3"/>
</dbReference>
<feature type="compositionally biased region" description="Basic and acidic residues" evidence="8">
    <location>
        <begin position="127"/>
        <end position="142"/>
    </location>
</feature>
<dbReference type="InterPro" id="IPR016187">
    <property type="entry name" value="CTDL_fold"/>
</dbReference>
<keyword evidence="3" id="KW-0732">Signal</keyword>
<keyword evidence="7" id="KW-1015">Disulfide bond</keyword>
<keyword evidence="4" id="KW-0430">Lectin</keyword>
<dbReference type="InterPro" id="IPR018378">
    <property type="entry name" value="C-type_lectin_CS"/>
</dbReference>
<organism evidence="10 11">
    <name type="scientific">Pogona vitticeps</name>
    <name type="common">central bearded dragon</name>
    <dbReference type="NCBI Taxonomy" id="103695"/>
    <lineage>
        <taxon>Eukaryota</taxon>
        <taxon>Metazoa</taxon>
        <taxon>Chordata</taxon>
        <taxon>Craniata</taxon>
        <taxon>Vertebrata</taxon>
        <taxon>Euteleostomi</taxon>
        <taxon>Lepidosauria</taxon>
        <taxon>Squamata</taxon>
        <taxon>Bifurcata</taxon>
        <taxon>Unidentata</taxon>
        <taxon>Episquamata</taxon>
        <taxon>Toxicofera</taxon>
        <taxon>Iguania</taxon>
        <taxon>Acrodonta</taxon>
        <taxon>Agamidae</taxon>
        <taxon>Amphibolurinae</taxon>
        <taxon>Pogona</taxon>
    </lineage>
</organism>
<evidence type="ECO:0000256" key="2">
    <source>
        <dbReference type="ARBA" id="ARBA00022525"/>
    </source>
</evidence>
<evidence type="ECO:0000256" key="7">
    <source>
        <dbReference type="ARBA" id="ARBA00023157"/>
    </source>
</evidence>
<dbReference type="Gene3D" id="1.20.5.320">
    <property type="entry name" value="6-Phosphogluconate Dehydrogenase, domain 3"/>
    <property type="match status" value="2"/>
</dbReference>
<feature type="compositionally biased region" description="Basic and acidic residues" evidence="8">
    <location>
        <begin position="72"/>
        <end position="81"/>
    </location>
</feature>
<evidence type="ECO:0000313" key="11">
    <source>
        <dbReference type="RefSeq" id="XP_072849296.1"/>
    </source>
</evidence>
<dbReference type="SUPFAM" id="SSF56436">
    <property type="entry name" value="C-type lectin-like"/>
    <property type="match status" value="1"/>
</dbReference>
<dbReference type="InterPro" id="IPR016186">
    <property type="entry name" value="C-type_lectin-like/link_sf"/>
</dbReference>
<evidence type="ECO:0000313" key="10">
    <source>
        <dbReference type="Proteomes" id="UP001652642"/>
    </source>
</evidence>
<dbReference type="Pfam" id="PF00059">
    <property type="entry name" value="Lectin_C"/>
    <property type="match status" value="1"/>
</dbReference>
<accession>A0ABM5FV97</accession>
<sequence>MALPLEFSSVNKVGGTQKRKAYSHSEAVKVESQAHLSLSNREAKSVLEGTQGPPGKAGPPGPKGDWGPPGERGPKGDHGGKELQRLQSEVALLKELLEELRSSILRNQNGLRGTQGLPGKAGPPGSKGDEGGKGEKGDSGGTELERLKTHISALQAEVNSLKVTAKKTQQGILRYIFPNITRAGAKIYVSNGAEGDFETSKEMCYQFGGQMASPRNEEENNAVLQLARNYGKSVFFGMNDQETEGVFKHLNGDQMEYSNWAKGEPNGVHEDCIEIYLDGKWNDNSCKKSQLIVCEF</sequence>
<gene>
    <name evidence="11" type="primary">LOC110083663</name>
</gene>
<evidence type="ECO:0000256" key="6">
    <source>
        <dbReference type="ARBA" id="ARBA00023119"/>
    </source>
</evidence>
<evidence type="ECO:0000256" key="4">
    <source>
        <dbReference type="ARBA" id="ARBA00022734"/>
    </source>
</evidence>
<dbReference type="PROSITE" id="PS00615">
    <property type="entry name" value="C_TYPE_LECTIN_1"/>
    <property type="match status" value="1"/>
</dbReference>
<dbReference type="SMART" id="SM00034">
    <property type="entry name" value="CLECT"/>
    <property type="match status" value="1"/>
</dbReference>
<dbReference type="GeneID" id="110083663"/>
<dbReference type="RefSeq" id="XP_072849296.1">
    <property type="nucleotide sequence ID" value="XM_072993195.1"/>
</dbReference>
<keyword evidence="10" id="KW-1185">Reference proteome</keyword>
<feature type="region of interest" description="Disordered" evidence="8">
    <location>
        <begin position="108"/>
        <end position="142"/>
    </location>
</feature>
<dbReference type="PROSITE" id="PS50041">
    <property type="entry name" value="C_TYPE_LECTIN_2"/>
    <property type="match status" value="1"/>
</dbReference>
<dbReference type="Gene3D" id="3.10.100.10">
    <property type="entry name" value="Mannose-Binding Protein A, subunit A"/>
    <property type="match status" value="1"/>
</dbReference>
<keyword evidence="6" id="KW-0176">Collagen</keyword>
<reference evidence="11" key="1">
    <citation type="submission" date="2025-08" db="UniProtKB">
        <authorList>
            <consortium name="RefSeq"/>
        </authorList>
    </citation>
    <scope>IDENTIFICATION</scope>
</reference>
<evidence type="ECO:0000256" key="8">
    <source>
        <dbReference type="SAM" id="MobiDB-lite"/>
    </source>
</evidence>
<feature type="region of interest" description="Disordered" evidence="8">
    <location>
        <begin position="1"/>
        <end position="81"/>
    </location>
</feature>
<evidence type="ECO:0000256" key="1">
    <source>
        <dbReference type="ARBA" id="ARBA00004613"/>
    </source>
</evidence>